<reference evidence="4" key="1">
    <citation type="submission" date="2016-05" db="EMBL/GenBank/DDBJ databases">
        <title>Comparative genomics of biotechnologically important yeasts.</title>
        <authorList>
            <consortium name="DOE Joint Genome Institute"/>
            <person name="Riley R."/>
            <person name="Haridas S."/>
            <person name="Wolfe K.H."/>
            <person name="Lopes M.R."/>
            <person name="Hittinger C.T."/>
            <person name="Goker M."/>
            <person name="Salamov A."/>
            <person name="Wisecaver J."/>
            <person name="Long T.M."/>
            <person name="Aerts A.L."/>
            <person name="Barry K."/>
            <person name="Choi C."/>
            <person name="Clum A."/>
            <person name="Coughlan A.Y."/>
            <person name="Deshpande S."/>
            <person name="Douglass A.P."/>
            <person name="Hanson S.J."/>
            <person name="Klenk H.-P."/>
            <person name="Labutti K."/>
            <person name="Lapidus A."/>
            <person name="Lindquist E."/>
            <person name="Lipzen A."/>
            <person name="Meier-Kolthoff J.P."/>
            <person name="Ohm R.A."/>
            <person name="Otillar R.P."/>
            <person name="Pangilinan J."/>
            <person name="Peng Y."/>
            <person name="Rokas A."/>
            <person name="Rosa C.A."/>
            <person name="Scheuner C."/>
            <person name="Sibirny A.A."/>
            <person name="Slot J.C."/>
            <person name="Stielow J.B."/>
            <person name="Sun H."/>
            <person name="Kurtzman C.P."/>
            <person name="Blackwell M."/>
            <person name="Grigoriev I.V."/>
            <person name="Jeffries T.W."/>
        </authorList>
    </citation>
    <scope>NUCLEOTIDE SEQUENCE [LARGE SCALE GENOMIC DNA]</scope>
    <source>
        <strain evidence="4">DSM 1968</strain>
    </source>
</reference>
<feature type="compositionally biased region" description="Basic residues" evidence="1">
    <location>
        <begin position="346"/>
        <end position="361"/>
    </location>
</feature>
<feature type="compositionally biased region" description="Low complexity" evidence="1">
    <location>
        <begin position="362"/>
        <end position="374"/>
    </location>
</feature>
<feature type="region of interest" description="Disordered" evidence="1">
    <location>
        <begin position="342"/>
        <end position="392"/>
    </location>
</feature>
<evidence type="ECO:0000313" key="3">
    <source>
        <dbReference type="EMBL" id="ODV58457.1"/>
    </source>
</evidence>
<feature type="region of interest" description="Disordered" evidence="1">
    <location>
        <begin position="279"/>
        <end position="319"/>
    </location>
</feature>
<evidence type="ECO:0000259" key="2">
    <source>
        <dbReference type="PROSITE" id="PS50132"/>
    </source>
</evidence>
<dbReference type="Pfam" id="PF00615">
    <property type="entry name" value="RGS"/>
    <property type="match status" value="1"/>
</dbReference>
<accession>A0A1D2VAH7</accession>
<evidence type="ECO:0000256" key="1">
    <source>
        <dbReference type="SAM" id="MobiDB-lite"/>
    </source>
</evidence>
<dbReference type="GeneID" id="30968420"/>
<dbReference type="Proteomes" id="UP000095038">
    <property type="component" value="Unassembled WGS sequence"/>
</dbReference>
<feature type="compositionally biased region" description="Basic residues" evidence="1">
    <location>
        <begin position="439"/>
        <end position="453"/>
    </location>
</feature>
<dbReference type="EMBL" id="KV454492">
    <property type="protein sequence ID" value="ODV58457.1"/>
    <property type="molecule type" value="Genomic_DNA"/>
</dbReference>
<dbReference type="Gene3D" id="1.10.167.10">
    <property type="entry name" value="Regulator of G-protein Signalling 4, domain 2"/>
    <property type="match status" value="1"/>
</dbReference>
<dbReference type="InterPro" id="IPR044926">
    <property type="entry name" value="RGS_subdomain_2"/>
</dbReference>
<feature type="compositionally biased region" description="Low complexity" evidence="1">
    <location>
        <begin position="279"/>
        <end position="294"/>
    </location>
</feature>
<dbReference type="RefSeq" id="XP_020044764.1">
    <property type="nucleotide sequence ID" value="XM_020194784.1"/>
</dbReference>
<feature type="region of interest" description="Disordered" evidence="1">
    <location>
        <begin position="409"/>
        <end position="453"/>
    </location>
</feature>
<dbReference type="InterPro" id="IPR036305">
    <property type="entry name" value="RGS_sf"/>
</dbReference>
<feature type="compositionally biased region" description="Low complexity" evidence="1">
    <location>
        <begin position="409"/>
        <end position="429"/>
    </location>
</feature>
<keyword evidence="4" id="KW-1185">Reference proteome</keyword>
<organism evidence="3 4">
    <name type="scientific">Ascoidea rubescens DSM 1968</name>
    <dbReference type="NCBI Taxonomy" id="1344418"/>
    <lineage>
        <taxon>Eukaryota</taxon>
        <taxon>Fungi</taxon>
        <taxon>Dikarya</taxon>
        <taxon>Ascomycota</taxon>
        <taxon>Saccharomycotina</taxon>
        <taxon>Saccharomycetes</taxon>
        <taxon>Ascoideaceae</taxon>
        <taxon>Ascoidea</taxon>
    </lineage>
</organism>
<dbReference type="PROSITE" id="PS50132">
    <property type="entry name" value="RGS"/>
    <property type="match status" value="1"/>
</dbReference>
<name>A0A1D2VAH7_9ASCO</name>
<proteinExistence type="predicted"/>
<feature type="domain" description="RGS" evidence="2">
    <location>
        <begin position="70"/>
        <end position="193"/>
    </location>
</feature>
<feature type="compositionally biased region" description="Polar residues" evidence="1">
    <location>
        <begin position="309"/>
        <end position="319"/>
    </location>
</feature>
<evidence type="ECO:0000313" key="4">
    <source>
        <dbReference type="Proteomes" id="UP000095038"/>
    </source>
</evidence>
<gene>
    <name evidence="3" type="ORF">ASCRUDRAFT_82817</name>
</gene>
<dbReference type="InParanoid" id="A0A1D2VAH7"/>
<dbReference type="OrthoDB" id="10266999at2759"/>
<dbReference type="AlphaFoldDB" id="A0A1D2VAH7"/>
<dbReference type="InterPro" id="IPR016137">
    <property type="entry name" value="RGS"/>
</dbReference>
<sequence>MASSIPRSILQPNSQIQWNSSFLSNSSSLFDSYNTNPTSQSAPNSPITSNDDIKITPTLEEILSEQSSCPYSKFEFANFLKKTFCYENLKFLMELENFINLLNNNNQENLNYLKVFWLNLSNDFIKVNSENEINLSATRRKQLLSTFDNNNKIKLDCYSIKACLYTDPNSSLNIPSKKLLSETIIDIKELLRDAYLGFLTSVENNEDNINYIGEYENNYDNFTNSVKNGNYIDYWDSNYCLSNSNNNKVNNNTFQSYDDSNLSPLDTICVLNIQNTSPTITTTTTTTTTNNNNNKTKKKTITPSKQTSNNTNPNPRSLNSNSALILRITYQQQLEIASIISDGSKVRSKSSKPSKLSKAKRGSVSSVSGRRNSNFKPEDASKLPNHLPSSTYIQRTAKHRKSLMSFKINMNNDTTNSSNNNSQSQPQNNLESWKEKLLKWRRPSAIKAKGLAR</sequence>
<protein>
    <recommendedName>
        <fullName evidence="2">RGS domain-containing protein</fullName>
    </recommendedName>
</protein>
<dbReference type="SMART" id="SM00315">
    <property type="entry name" value="RGS"/>
    <property type="match status" value="1"/>
</dbReference>
<dbReference type="SUPFAM" id="SSF48097">
    <property type="entry name" value="Regulator of G-protein signaling, RGS"/>
    <property type="match status" value="1"/>
</dbReference>